<dbReference type="GO" id="GO:0030170">
    <property type="term" value="F:pyridoxal phosphate binding"/>
    <property type="evidence" value="ECO:0007669"/>
    <property type="project" value="TreeGrafter"/>
</dbReference>
<dbReference type="Gene3D" id="3.90.1150.10">
    <property type="entry name" value="Aspartate Aminotransferase, domain 1"/>
    <property type="match status" value="1"/>
</dbReference>
<evidence type="ECO:0000256" key="4">
    <source>
        <dbReference type="ARBA" id="ARBA00022605"/>
    </source>
</evidence>
<comment type="cofactor">
    <cofactor evidence="1">
        <name>pyridoxal 5'-phosphate</name>
        <dbReference type="ChEBI" id="CHEBI:597326"/>
    </cofactor>
</comment>
<keyword evidence="3" id="KW-0554">One-carbon metabolism</keyword>
<dbReference type="PANTHER" id="PTHR11680:SF35">
    <property type="entry name" value="SERINE HYDROXYMETHYLTRANSFERASE 1"/>
    <property type="match status" value="1"/>
</dbReference>
<comment type="similarity">
    <text evidence="2">Belongs to the SHMT family.</text>
</comment>
<sequence length="161" mass="17893">MDYSNLAKFDSEVMKIIELEVNRQQDHIELIASENFVSASVMEAMGSQLTNKYAEGYPSKRYYGGCEYVDMVENLAIERLKKLFGAEHANVQPHSGSNANLGVYFAVLKPGDKVLGMNLSQGGHLTHGSPVNISGTYFNFIAYGVDKETEVIDYDEVRKIA</sequence>
<dbReference type="PANTHER" id="PTHR11680">
    <property type="entry name" value="SERINE HYDROXYMETHYLTRANSFERASE"/>
    <property type="match status" value="1"/>
</dbReference>
<dbReference type="Gene3D" id="3.40.640.10">
    <property type="entry name" value="Type I PLP-dependent aspartate aminotransferase-like (Major domain)"/>
    <property type="match status" value="1"/>
</dbReference>
<evidence type="ECO:0000256" key="3">
    <source>
        <dbReference type="ARBA" id="ARBA00022563"/>
    </source>
</evidence>
<dbReference type="GO" id="GO:0005829">
    <property type="term" value="C:cytosol"/>
    <property type="evidence" value="ECO:0007669"/>
    <property type="project" value="TreeGrafter"/>
</dbReference>
<dbReference type="InterPro" id="IPR015424">
    <property type="entry name" value="PyrdxlP-dep_Trfase"/>
</dbReference>
<evidence type="ECO:0000256" key="2">
    <source>
        <dbReference type="ARBA" id="ARBA00006376"/>
    </source>
</evidence>
<gene>
    <name evidence="7" type="ORF">SAMN05660923_02286</name>
</gene>
<evidence type="ECO:0000256" key="1">
    <source>
        <dbReference type="ARBA" id="ARBA00001933"/>
    </source>
</evidence>
<name>A0A1H3BPK6_9FIRM</name>
<keyword evidence="4" id="KW-0028">Amino-acid biosynthesis</keyword>
<keyword evidence="7" id="KW-0808">Transferase</keyword>
<dbReference type="InterPro" id="IPR049943">
    <property type="entry name" value="Ser_HO-MeTrfase-like"/>
</dbReference>
<dbReference type="GO" id="GO:0019264">
    <property type="term" value="P:glycine biosynthetic process from serine"/>
    <property type="evidence" value="ECO:0007669"/>
    <property type="project" value="TreeGrafter"/>
</dbReference>
<dbReference type="GO" id="GO:0004372">
    <property type="term" value="F:glycine hydroxymethyltransferase activity"/>
    <property type="evidence" value="ECO:0007669"/>
    <property type="project" value="TreeGrafter"/>
</dbReference>
<feature type="domain" description="Serine hydroxymethyltransferase-like" evidence="6">
    <location>
        <begin position="6"/>
        <end position="161"/>
    </location>
</feature>
<keyword evidence="5" id="KW-0663">Pyridoxal phosphate</keyword>
<dbReference type="GO" id="GO:0006730">
    <property type="term" value="P:one-carbon metabolic process"/>
    <property type="evidence" value="ECO:0007669"/>
    <property type="project" value="UniProtKB-KW"/>
</dbReference>
<evidence type="ECO:0000313" key="7">
    <source>
        <dbReference type="EMBL" id="SDX43843.1"/>
    </source>
</evidence>
<evidence type="ECO:0000259" key="6">
    <source>
        <dbReference type="Pfam" id="PF00464"/>
    </source>
</evidence>
<keyword evidence="7" id="KW-0489">Methyltransferase</keyword>
<organism evidence="7 8">
    <name type="scientific">Tepidimicrobium xylanilyticum</name>
    <dbReference type="NCBI Taxonomy" id="1123352"/>
    <lineage>
        <taxon>Bacteria</taxon>
        <taxon>Bacillati</taxon>
        <taxon>Bacillota</taxon>
        <taxon>Tissierellia</taxon>
        <taxon>Tissierellales</taxon>
        <taxon>Tepidimicrobiaceae</taxon>
        <taxon>Tepidimicrobium</taxon>
    </lineage>
</organism>
<dbReference type="Proteomes" id="UP000198828">
    <property type="component" value="Unassembled WGS sequence"/>
</dbReference>
<dbReference type="InterPro" id="IPR039429">
    <property type="entry name" value="SHMT-like_dom"/>
</dbReference>
<dbReference type="SUPFAM" id="SSF53383">
    <property type="entry name" value="PLP-dependent transferases"/>
    <property type="match status" value="1"/>
</dbReference>
<dbReference type="GO" id="GO:0008168">
    <property type="term" value="F:methyltransferase activity"/>
    <property type="evidence" value="ECO:0007669"/>
    <property type="project" value="UniProtKB-KW"/>
</dbReference>
<evidence type="ECO:0000256" key="5">
    <source>
        <dbReference type="ARBA" id="ARBA00022898"/>
    </source>
</evidence>
<feature type="non-terminal residue" evidence="7">
    <location>
        <position position="161"/>
    </location>
</feature>
<keyword evidence="8" id="KW-1185">Reference proteome</keyword>
<proteinExistence type="inferred from homology"/>
<dbReference type="AlphaFoldDB" id="A0A1H3BPK6"/>
<protein>
    <submittedName>
        <fullName evidence="7">Serine hydroxymethyltransferase</fullName>
    </submittedName>
</protein>
<dbReference type="InterPro" id="IPR015422">
    <property type="entry name" value="PyrdxlP-dep_Trfase_small"/>
</dbReference>
<evidence type="ECO:0000313" key="8">
    <source>
        <dbReference type="Proteomes" id="UP000198828"/>
    </source>
</evidence>
<dbReference type="InterPro" id="IPR015421">
    <property type="entry name" value="PyrdxlP-dep_Trfase_major"/>
</dbReference>
<dbReference type="GO" id="GO:0046653">
    <property type="term" value="P:tetrahydrofolate metabolic process"/>
    <property type="evidence" value="ECO:0007669"/>
    <property type="project" value="TreeGrafter"/>
</dbReference>
<dbReference type="EMBL" id="FNNG01000011">
    <property type="protein sequence ID" value="SDX43843.1"/>
    <property type="molecule type" value="Genomic_DNA"/>
</dbReference>
<reference evidence="7 8" key="1">
    <citation type="submission" date="2016-10" db="EMBL/GenBank/DDBJ databases">
        <authorList>
            <person name="de Groot N.N."/>
        </authorList>
    </citation>
    <scope>NUCLEOTIDE SEQUENCE [LARGE SCALE GENOMIC DNA]</scope>
    <source>
        <strain evidence="7 8">DSM 23310</strain>
    </source>
</reference>
<dbReference type="GO" id="GO:0032259">
    <property type="term" value="P:methylation"/>
    <property type="evidence" value="ECO:0007669"/>
    <property type="project" value="UniProtKB-KW"/>
</dbReference>
<dbReference type="Pfam" id="PF00464">
    <property type="entry name" value="SHMT"/>
    <property type="match status" value="1"/>
</dbReference>
<accession>A0A1H3BPK6</accession>